<proteinExistence type="predicted"/>
<dbReference type="InterPro" id="IPR001757">
    <property type="entry name" value="P_typ_ATPase"/>
</dbReference>
<feature type="transmembrane region" description="Helical" evidence="8">
    <location>
        <begin position="762"/>
        <end position="779"/>
    </location>
</feature>
<accession>A0A0G0L7T4</accession>
<dbReference type="InterPro" id="IPR023298">
    <property type="entry name" value="ATPase_P-typ_TM_dom_sf"/>
</dbReference>
<dbReference type="InterPro" id="IPR004014">
    <property type="entry name" value="ATPase_P-typ_cation-transptr_N"/>
</dbReference>
<dbReference type="SUPFAM" id="SSF81665">
    <property type="entry name" value="Calcium ATPase, transmembrane domain M"/>
    <property type="match status" value="1"/>
</dbReference>
<keyword evidence="7 8" id="KW-0472">Membrane</keyword>
<feature type="transmembrane region" description="Helical" evidence="8">
    <location>
        <begin position="791"/>
        <end position="811"/>
    </location>
</feature>
<gene>
    <name evidence="10" type="ORF">US67_C0025G0012</name>
</gene>
<feature type="transmembrane region" description="Helical" evidence="8">
    <location>
        <begin position="43"/>
        <end position="61"/>
    </location>
</feature>
<dbReference type="Pfam" id="PF00702">
    <property type="entry name" value="Hydrolase"/>
    <property type="match status" value="1"/>
</dbReference>
<dbReference type="SFLD" id="SFLDG00002">
    <property type="entry name" value="C1.7:_P-type_atpase_like"/>
    <property type="match status" value="1"/>
</dbReference>
<feature type="transmembrane region" description="Helical" evidence="8">
    <location>
        <begin position="723"/>
        <end position="742"/>
    </location>
</feature>
<dbReference type="PROSITE" id="PS00154">
    <property type="entry name" value="ATPASE_E1_E2"/>
    <property type="match status" value="1"/>
</dbReference>
<keyword evidence="5" id="KW-1278">Translocase</keyword>
<dbReference type="InterPro" id="IPR044492">
    <property type="entry name" value="P_typ_ATPase_HD_dom"/>
</dbReference>
<keyword evidence="3" id="KW-0547">Nucleotide-binding</keyword>
<feature type="transmembrane region" description="Helical" evidence="8">
    <location>
        <begin position="243"/>
        <end position="269"/>
    </location>
</feature>
<protein>
    <submittedName>
        <fullName evidence="10">Calcium-translocating P-type ATPase, PMCA-type</fullName>
    </submittedName>
</protein>
<dbReference type="EMBL" id="LBTW01000025">
    <property type="protein sequence ID" value="KKQ48711.1"/>
    <property type="molecule type" value="Genomic_DNA"/>
</dbReference>
<dbReference type="InterPro" id="IPR023214">
    <property type="entry name" value="HAD_sf"/>
</dbReference>
<dbReference type="SFLD" id="SFLDF00027">
    <property type="entry name" value="p-type_atpase"/>
    <property type="match status" value="1"/>
</dbReference>
<dbReference type="Pfam" id="PF00690">
    <property type="entry name" value="Cation_ATPase_N"/>
    <property type="match status" value="1"/>
</dbReference>
<evidence type="ECO:0000256" key="2">
    <source>
        <dbReference type="ARBA" id="ARBA00022692"/>
    </source>
</evidence>
<dbReference type="AlphaFoldDB" id="A0A0G0L7T4"/>
<evidence type="ECO:0000259" key="9">
    <source>
        <dbReference type="SMART" id="SM00831"/>
    </source>
</evidence>
<keyword evidence="6 8" id="KW-1133">Transmembrane helix</keyword>
<dbReference type="PRINTS" id="PR00120">
    <property type="entry name" value="HATPASE"/>
</dbReference>
<feature type="transmembrane region" description="Helical" evidence="8">
    <location>
        <begin position="67"/>
        <end position="83"/>
    </location>
</feature>
<dbReference type="Gene3D" id="1.20.1110.10">
    <property type="entry name" value="Calcium-transporting ATPase, transmembrane domain"/>
    <property type="match status" value="3"/>
</dbReference>
<evidence type="ECO:0000256" key="5">
    <source>
        <dbReference type="ARBA" id="ARBA00022967"/>
    </source>
</evidence>
<dbReference type="GO" id="GO:0016887">
    <property type="term" value="F:ATP hydrolysis activity"/>
    <property type="evidence" value="ECO:0007669"/>
    <property type="project" value="InterPro"/>
</dbReference>
<organism evidence="10 11">
    <name type="scientific">Candidatus Woesebacteria bacterium GW2011_GWD1_38_10</name>
    <dbReference type="NCBI Taxonomy" id="1618592"/>
    <lineage>
        <taxon>Bacteria</taxon>
        <taxon>Candidatus Woeseibacteriota</taxon>
    </lineage>
</organism>
<feature type="domain" description="Cation-transporting P-type ATPase N-terminal" evidence="9">
    <location>
        <begin position="1"/>
        <end position="63"/>
    </location>
</feature>
<dbReference type="InterPro" id="IPR008250">
    <property type="entry name" value="ATPase_P-typ_transduc_dom_A_sf"/>
</dbReference>
<feature type="transmembrane region" description="Helical" evidence="8">
    <location>
        <begin position="632"/>
        <end position="655"/>
    </location>
</feature>
<dbReference type="Pfam" id="PF00122">
    <property type="entry name" value="E1-E2_ATPase"/>
    <property type="match status" value="1"/>
</dbReference>
<name>A0A0G0L7T4_9BACT</name>
<evidence type="ECO:0000256" key="8">
    <source>
        <dbReference type="SAM" id="Phobius"/>
    </source>
</evidence>
<dbReference type="Gene3D" id="3.40.50.1000">
    <property type="entry name" value="HAD superfamily/HAD-like"/>
    <property type="match status" value="2"/>
</dbReference>
<evidence type="ECO:0000256" key="4">
    <source>
        <dbReference type="ARBA" id="ARBA00022840"/>
    </source>
</evidence>
<feature type="transmembrane region" description="Helical" evidence="8">
    <location>
        <begin position="695"/>
        <end position="716"/>
    </location>
</feature>
<evidence type="ECO:0000256" key="6">
    <source>
        <dbReference type="ARBA" id="ARBA00022989"/>
    </source>
</evidence>
<dbReference type="Proteomes" id="UP000034366">
    <property type="component" value="Unassembled WGS sequence"/>
</dbReference>
<evidence type="ECO:0000313" key="11">
    <source>
        <dbReference type="Proteomes" id="UP000034366"/>
    </source>
</evidence>
<dbReference type="SUPFAM" id="SSF56784">
    <property type="entry name" value="HAD-like"/>
    <property type="match status" value="1"/>
</dbReference>
<evidence type="ECO:0000313" key="10">
    <source>
        <dbReference type="EMBL" id="KKQ48711.1"/>
    </source>
</evidence>
<dbReference type="PANTHER" id="PTHR42861">
    <property type="entry name" value="CALCIUM-TRANSPORTING ATPASE"/>
    <property type="match status" value="1"/>
</dbReference>
<evidence type="ECO:0000256" key="1">
    <source>
        <dbReference type="ARBA" id="ARBA00004141"/>
    </source>
</evidence>
<keyword evidence="4" id="KW-0067">ATP-binding</keyword>
<comment type="subcellular location">
    <subcellularLocation>
        <location evidence="1">Membrane</location>
        <topology evidence="1">Multi-pass membrane protein</topology>
    </subcellularLocation>
</comment>
<evidence type="ECO:0000256" key="3">
    <source>
        <dbReference type="ARBA" id="ARBA00022741"/>
    </source>
</evidence>
<dbReference type="PRINTS" id="PR00119">
    <property type="entry name" value="CATATPASE"/>
</dbReference>
<comment type="caution">
    <text evidence="10">The sequence shown here is derived from an EMBL/GenBank/DDBJ whole genome shotgun (WGS) entry which is preliminary data.</text>
</comment>
<keyword evidence="2 8" id="KW-0812">Transmembrane</keyword>
<dbReference type="GO" id="GO:0005524">
    <property type="term" value="F:ATP binding"/>
    <property type="evidence" value="ECO:0007669"/>
    <property type="project" value="UniProtKB-KW"/>
</dbReference>
<dbReference type="InterPro" id="IPR023299">
    <property type="entry name" value="ATPase_P-typ_cyto_dom_N"/>
</dbReference>
<dbReference type="Gene3D" id="2.70.150.10">
    <property type="entry name" value="Calcium-transporting ATPase, cytoplasmic transduction domain A"/>
    <property type="match status" value="1"/>
</dbReference>
<dbReference type="InterPro" id="IPR018303">
    <property type="entry name" value="ATPase_P-typ_P_site"/>
</dbReference>
<dbReference type="SUPFAM" id="SSF81653">
    <property type="entry name" value="Calcium ATPase, transduction domain A"/>
    <property type="match status" value="1"/>
</dbReference>
<dbReference type="InterPro" id="IPR006068">
    <property type="entry name" value="ATPase_P-typ_cation-transptr_C"/>
</dbReference>
<dbReference type="GO" id="GO:0016020">
    <property type="term" value="C:membrane"/>
    <property type="evidence" value="ECO:0007669"/>
    <property type="project" value="UniProtKB-SubCell"/>
</dbReference>
<dbReference type="SMART" id="SM00831">
    <property type="entry name" value="Cation_ATPase_N"/>
    <property type="match status" value="1"/>
</dbReference>
<feature type="transmembrane region" description="Helical" evidence="8">
    <location>
        <begin position="218"/>
        <end position="237"/>
    </location>
</feature>
<dbReference type="Pfam" id="PF00689">
    <property type="entry name" value="Cation_ATPase_C"/>
    <property type="match status" value="1"/>
</dbReference>
<dbReference type="InterPro" id="IPR059000">
    <property type="entry name" value="ATPase_P-type_domA"/>
</dbReference>
<dbReference type="Gene3D" id="3.40.1110.10">
    <property type="entry name" value="Calcium-transporting ATPase, cytoplasmic domain N"/>
    <property type="match status" value="1"/>
</dbReference>
<reference evidence="10 11" key="1">
    <citation type="journal article" date="2015" name="Nature">
        <title>rRNA introns, odd ribosomes, and small enigmatic genomes across a large radiation of phyla.</title>
        <authorList>
            <person name="Brown C.T."/>
            <person name="Hug L.A."/>
            <person name="Thomas B.C."/>
            <person name="Sharon I."/>
            <person name="Castelle C.J."/>
            <person name="Singh A."/>
            <person name="Wilkins M.J."/>
            <person name="Williams K.H."/>
            <person name="Banfield J.F."/>
        </authorList>
    </citation>
    <scope>NUCLEOTIDE SEQUENCE [LARGE SCALE GENOMIC DNA]</scope>
</reference>
<dbReference type="SFLD" id="SFLDS00003">
    <property type="entry name" value="Haloacid_Dehalogenase"/>
    <property type="match status" value="1"/>
</dbReference>
<evidence type="ECO:0000256" key="7">
    <source>
        <dbReference type="ARBA" id="ARBA00023136"/>
    </source>
</evidence>
<dbReference type="NCBIfam" id="TIGR01494">
    <property type="entry name" value="ATPase_P-type"/>
    <property type="match status" value="2"/>
</dbReference>
<sequence>MKKDEIQNGLTTQEADIRLKKFGYNTLPEKPPPTSLVIFISQFKNPLVYVLLSAGVVTLFLKELSDTLIIFFVVIVNSTLGYLQEKKANNALRSLRSMITPTSEVVRDGIKKRIEAKFIVPGDIVDLEQGEKVPADGKIIRANRLFLEEAVLTGESMPVEKDSGDDIYMGTIISSGEAVFEVTKTGGTTEMGKIAEQIQKPDEDTPLTRQLKAFSRQLTVVVIVLTIFVFVIGLLTGMEKREIFTTSVALAVSSIPEGLLIALTVVLAVGMQKILKRKGLVKDLLSAETLGSVTTICVDKTGTLTYGKLKVIEEIGDVEQVCYQHFATPDDPVMVAARNWLKKHSVHFDKDEKDFYKDCVMVDSIPFTPQNRFYATLVKHKRKKEELFVNGAPEHLLEWSTLSDNEQKEIRDTIIEKTKEGYRVIGMAKKSFTEERKKISEHDVKGGLTWVGLLVFTDPVRKNIGDVFEKTKTAGIKTILITGDYADTARMVMNELGMKVAKDRVFLGHELEEMSDAQVAVKIKKLYENDTTPIIFARTKPQQKLKVINALKLNNEIVAMMGDGVNDAPALHKADIGVVVSEATDVAKESADLILLDSSFSTIVSAIREGRGIFDNIRKIILYLLSDSFEEIIAVVGSIILFMPLPVSAVQILWINIVSDGFPHLALTVDPKAKDIMTRPPLKPGTNLINKWMKALILIVSLSGGLIALFLFWYYLKSSAGNVTLARSIAFAALGINSLVYVFSVRTLKDPFWAENPLDNKWLNLAVFAGLVFQILPFTTEFSRSFFKIEALSIEQWIVVFLSSFIMFITIELSKVAFRHHLLEEKEY</sequence>
<dbReference type="InterPro" id="IPR036412">
    <property type="entry name" value="HAD-like_sf"/>
</dbReference>